<gene>
    <name evidence="6" type="ORF">CRHIZ90672A_00002347</name>
</gene>
<organism evidence="6 7">
    <name type="scientific">Clonostachys rhizophaga</name>
    <dbReference type="NCBI Taxonomy" id="160324"/>
    <lineage>
        <taxon>Eukaryota</taxon>
        <taxon>Fungi</taxon>
        <taxon>Dikarya</taxon>
        <taxon>Ascomycota</taxon>
        <taxon>Pezizomycotina</taxon>
        <taxon>Sordariomycetes</taxon>
        <taxon>Hypocreomycetidae</taxon>
        <taxon>Hypocreales</taxon>
        <taxon>Bionectriaceae</taxon>
        <taxon>Clonostachys</taxon>
    </lineage>
</organism>
<dbReference type="SUPFAM" id="SSF54001">
    <property type="entry name" value="Cysteine proteinases"/>
    <property type="match status" value="1"/>
</dbReference>
<keyword evidence="7" id="KW-1185">Reference proteome</keyword>
<evidence type="ECO:0000256" key="4">
    <source>
        <dbReference type="SAM" id="MobiDB-lite"/>
    </source>
</evidence>
<comment type="caution">
    <text evidence="6">The sequence shown here is derived from an EMBL/GenBank/DDBJ whole genome shotgun (WGS) entry which is preliminary data.</text>
</comment>
<feature type="compositionally biased region" description="Polar residues" evidence="4">
    <location>
        <begin position="733"/>
        <end position="754"/>
    </location>
</feature>
<dbReference type="InterPro" id="IPR001300">
    <property type="entry name" value="Peptidase_C2_calpain_cat"/>
</dbReference>
<feature type="compositionally biased region" description="Basic and acidic residues" evidence="4">
    <location>
        <begin position="685"/>
        <end position="720"/>
    </location>
</feature>
<dbReference type="Pfam" id="PF00648">
    <property type="entry name" value="Peptidase_C2"/>
    <property type="match status" value="1"/>
</dbReference>
<dbReference type="GO" id="GO:0004198">
    <property type="term" value="F:calcium-dependent cysteine-type endopeptidase activity"/>
    <property type="evidence" value="ECO:0007669"/>
    <property type="project" value="InterPro"/>
</dbReference>
<reference evidence="6" key="1">
    <citation type="submission" date="2021-10" db="EMBL/GenBank/DDBJ databases">
        <authorList>
            <person name="Piombo E."/>
        </authorList>
    </citation>
    <scope>NUCLEOTIDE SEQUENCE</scope>
</reference>
<protein>
    <recommendedName>
        <fullName evidence="5">Calpain catalytic domain-containing protein</fullName>
    </recommendedName>
</protein>
<feature type="compositionally biased region" description="Polar residues" evidence="4">
    <location>
        <begin position="771"/>
        <end position="784"/>
    </location>
</feature>
<dbReference type="SMART" id="SM00230">
    <property type="entry name" value="CysPc"/>
    <property type="match status" value="1"/>
</dbReference>
<evidence type="ECO:0000256" key="1">
    <source>
        <dbReference type="ARBA" id="ARBA00007623"/>
    </source>
</evidence>
<keyword evidence="3" id="KW-0645">Protease</keyword>
<dbReference type="Proteomes" id="UP000696573">
    <property type="component" value="Unassembled WGS sequence"/>
</dbReference>
<keyword evidence="3" id="KW-0788">Thiol protease</keyword>
<evidence type="ECO:0000256" key="3">
    <source>
        <dbReference type="PROSITE-ProRule" id="PRU00239"/>
    </source>
</evidence>
<dbReference type="InterPro" id="IPR000169">
    <property type="entry name" value="Pept_cys_AS"/>
</dbReference>
<evidence type="ECO:0000256" key="2">
    <source>
        <dbReference type="PIRSR" id="PIRSR622684-1"/>
    </source>
</evidence>
<dbReference type="PROSITE" id="PS00139">
    <property type="entry name" value="THIOL_PROTEASE_CYS"/>
    <property type="match status" value="1"/>
</dbReference>
<dbReference type="PANTHER" id="PTHR10183">
    <property type="entry name" value="CALPAIN"/>
    <property type="match status" value="1"/>
</dbReference>
<proteinExistence type="inferred from homology"/>
<dbReference type="OrthoDB" id="424753at2759"/>
<dbReference type="InterPro" id="IPR038765">
    <property type="entry name" value="Papain-like_cys_pep_sf"/>
</dbReference>
<dbReference type="AlphaFoldDB" id="A0A9N9VTR0"/>
<feature type="region of interest" description="Disordered" evidence="4">
    <location>
        <begin position="637"/>
        <end position="839"/>
    </location>
</feature>
<feature type="active site" evidence="2 3">
    <location>
        <position position="429"/>
    </location>
</feature>
<evidence type="ECO:0000259" key="5">
    <source>
        <dbReference type="PROSITE" id="PS50203"/>
    </source>
</evidence>
<feature type="compositionally biased region" description="Basic residues" evidence="4">
    <location>
        <begin position="649"/>
        <end position="658"/>
    </location>
</feature>
<comment type="similarity">
    <text evidence="1">Belongs to the peptidase C2 family.</text>
</comment>
<dbReference type="EMBL" id="CABFNQ020000744">
    <property type="protein sequence ID" value="CAH0032310.1"/>
    <property type="molecule type" value="Genomic_DNA"/>
</dbReference>
<feature type="compositionally biased region" description="Basic and acidic residues" evidence="4">
    <location>
        <begin position="755"/>
        <end position="765"/>
    </location>
</feature>
<dbReference type="PROSITE" id="PS50203">
    <property type="entry name" value="CALPAIN_CAT"/>
    <property type="match status" value="1"/>
</dbReference>
<sequence>MYVSQGDQQPSRKASKIHPQTVVSRFWSRYHSKAPGKVTSIFPQKLYRDLAVGADSPREQGRNAAQSYEEARSRCLDMVRVAVAQCESTNTKFCDSEFDIDTDLFCRKFDCLLGLETTCHHQHDSDDSSDDSSSDDERRPRRSRSVRRSLKTILSSGILADAVAPVNLKHLETYMKADNSPPAPTTYRPRAVHRVDWIFENPQFTVDGFSSSDIKQGAVGDCWWLAGVANIAHRRDLMDKICVARDEECGVYGFVFYRDGEWISTVIDDNLYLTHEDFGHSFNVHDPSGKRSRTHKKERQTGSESLFFSKCNNENETWLPLLEKAYAKVHGDYESINGGWPGYAVEDLTGGVMTVIPGNRVLRKEKLWREMTGVDRSDSEFVFGLTANSESYTTTNRNGLVLGHAYSIHKAVEIEDENGMKVRLIKVRNPWGERSNNGLGEWHGPWSDGSKEWTPEMIRKLNYSFADNGNFWMTFEDVLSNFRWIFRTRLFDERWTVAQQWMSSPVSWVTGFLRKKFIVEIKREGLVVIVLFTLDDRYFRGLAGPYAFFLEFVVRQLGSPLALAEAKCHRGIAERRSVNCEVHLKPGVYEVLPRVTAERHPYKRTVEEVVKDFADINPQKLRQVGMQYDLAHSKTGVLDEDEAQEQKKSQRRRKKKEQKAKQEKLKDMKEAMEKMQQAMAGMQDELSKKKGEWERGAEKEKNDSPHEEAQGQNAKNDDYVNSRPPPGCWPGDMSSSESGYSKPSIDASVTTVQRSGDERRDEVGTRRAPSSARQSSKPDNLANEQTKDTPLPPQPQPDTPVAEGEETPAESDSDSESSESESDSDTEQERGRKQPWNPVCVMGLRVYAQDKELSVRLAQGDQDA</sequence>
<feature type="region of interest" description="Disordered" evidence="4">
    <location>
        <begin position="120"/>
        <end position="147"/>
    </location>
</feature>
<keyword evidence="3" id="KW-0378">Hydrolase</keyword>
<dbReference type="GO" id="GO:0006508">
    <property type="term" value="P:proteolysis"/>
    <property type="evidence" value="ECO:0007669"/>
    <property type="project" value="UniProtKB-KW"/>
</dbReference>
<dbReference type="CDD" id="cd00044">
    <property type="entry name" value="CysPc"/>
    <property type="match status" value="1"/>
</dbReference>
<dbReference type="PANTHER" id="PTHR10183:SF425">
    <property type="entry name" value="CALPAIN-5"/>
    <property type="match status" value="1"/>
</dbReference>
<dbReference type="Gene3D" id="3.90.70.10">
    <property type="entry name" value="Cysteine proteinases"/>
    <property type="match status" value="1"/>
</dbReference>
<name>A0A9N9VTR0_9HYPO</name>
<evidence type="ECO:0000313" key="7">
    <source>
        <dbReference type="Proteomes" id="UP000696573"/>
    </source>
</evidence>
<feature type="compositionally biased region" description="Acidic residues" evidence="4">
    <location>
        <begin position="803"/>
        <end position="826"/>
    </location>
</feature>
<feature type="domain" description="Calpain catalytic" evidence="5">
    <location>
        <begin position="158"/>
        <end position="491"/>
    </location>
</feature>
<feature type="compositionally biased region" description="Basic and acidic residues" evidence="4">
    <location>
        <begin position="659"/>
        <end position="673"/>
    </location>
</feature>
<evidence type="ECO:0000313" key="6">
    <source>
        <dbReference type="EMBL" id="CAH0032310.1"/>
    </source>
</evidence>
<dbReference type="PRINTS" id="PR00704">
    <property type="entry name" value="CALPAIN"/>
</dbReference>
<accession>A0A9N9VTR0</accession>
<feature type="active site" evidence="2 3">
    <location>
        <position position="404"/>
    </location>
</feature>
<dbReference type="InterPro" id="IPR022684">
    <property type="entry name" value="Calpain_cysteine_protease"/>
</dbReference>
<feature type="active site" evidence="2 3">
    <location>
        <position position="222"/>
    </location>
</feature>